<evidence type="ECO:0000313" key="1">
    <source>
        <dbReference type="EMBL" id="GGM15543.1"/>
    </source>
</evidence>
<dbReference type="Proteomes" id="UP000616499">
    <property type="component" value="Unassembled WGS sequence"/>
</dbReference>
<proteinExistence type="predicted"/>
<gene>
    <name evidence="1" type="ORF">GCM10009425_28040</name>
</gene>
<reference evidence="2" key="1">
    <citation type="journal article" date="2019" name="Int. J. Syst. Evol. Microbiol.">
        <title>The Global Catalogue of Microorganisms (GCM) 10K type strain sequencing project: providing services to taxonomists for standard genome sequencing and annotation.</title>
        <authorList>
            <consortium name="The Broad Institute Genomics Platform"/>
            <consortium name="The Broad Institute Genome Sequencing Center for Infectious Disease"/>
            <person name="Wu L."/>
            <person name="Ma J."/>
        </authorList>
    </citation>
    <scope>NUCLEOTIDE SEQUENCE [LARGE SCALE GENOMIC DNA]</scope>
    <source>
        <strain evidence="2">JCM 13501</strain>
    </source>
</reference>
<dbReference type="EMBL" id="BMNW01000006">
    <property type="protein sequence ID" value="GGM15543.1"/>
    <property type="molecule type" value="Genomic_DNA"/>
</dbReference>
<protein>
    <submittedName>
        <fullName evidence="1">Uncharacterized protein</fullName>
    </submittedName>
</protein>
<name>A0ABQ2GWH9_9PSED</name>
<keyword evidence="2" id="KW-1185">Reference proteome</keyword>
<organism evidence="1 2">
    <name type="scientific">Pseudomonas asuensis</name>
    <dbReference type="NCBI Taxonomy" id="1825787"/>
    <lineage>
        <taxon>Bacteria</taxon>
        <taxon>Pseudomonadati</taxon>
        <taxon>Pseudomonadota</taxon>
        <taxon>Gammaproteobacteria</taxon>
        <taxon>Pseudomonadales</taxon>
        <taxon>Pseudomonadaceae</taxon>
        <taxon>Pseudomonas</taxon>
    </lineage>
</organism>
<evidence type="ECO:0000313" key="2">
    <source>
        <dbReference type="Proteomes" id="UP000616499"/>
    </source>
</evidence>
<sequence>MDPEAIHLSIETLTDMAERTLKMPALLQQEALIGYCVRVVRAESPYAHDAIAESSWI</sequence>
<accession>A0ABQ2GWH9</accession>
<comment type="caution">
    <text evidence="1">The sequence shown here is derived from an EMBL/GenBank/DDBJ whole genome shotgun (WGS) entry which is preliminary data.</text>
</comment>